<dbReference type="Gene3D" id="3.30.450.20">
    <property type="entry name" value="PAS domain"/>
    <property type="match status" value="3"/>
</dbReference>
<dbReference type="InterPro" id="IPR050351">
    <property type="entry name" value="BphY/WalK/GraS-like"/>
</dbReference>
<dbReference type="InterPro" id="IPR005467">
    <property type="entry name" value="His_kinase_dom"/>
</dbReference>
<keyword evidence="10" id="KW-0175">Coiled coil</keyword>
<dbReference type="InterPro" id="IPR013656">
    <property type="entry name" value="PAS_4"/>
</dbReference>
<dbReference type="Pfam" id="PF08447">
    <property type="entry name" value="PAS_3"/>
    <property type="match status" value="1"/>
</dbReference>
<dbReference type="Pfam" id="PF00989">
    <property type="entry name" value="PAS"/>
    <property type="match status" value="1"/>
</dbReference>
<evidence type="ECO:0000256" key="1">
    <source>
        <dbReference type="ARBA" id="ARBA00000085"/>
    </source>
</evidence>
<dbReference type="Pfam" id="PF01590">
    <property type="entry name" value="GAF"/>
    <property type="match status" value="1"/>
</dbReference>
<protein>
    <recommendedName>
        <fullName evidence="3">histidine kinase</fullName>
        <ecNumber evidence="3">2.7.13.3</ecNumber>
    </recommendedName>
</protein>
<keyword evidence="5" id="KW-0808">Transferase</keyword>
<dbReference type="InterPro" id="IPR013655">
    <property type="entry name" value="PAS_fold_3"/>
</dbReference>
<dbReference type="PROSITE" id="PS50109">
    <property type="entry name" value="HIS_KIN"/>
    <property type="match status" value="1"/>
</dbReference>
<dbReference type="EMBL" id="BAAADB010000030">
    <property type="protein sequence ID" value="GAA0520362.1"/>
    <property type="molecule type" value="Genomic_DNA"/>
</dbReference>
<comment type="subcellular location">
    <subcellularLocation>
        <location evidence="2">Membrane</location>
    </subcellularLocation>
</comment>
<organism evidence="16 17">
    <name type="scientific">Deinococcus depolymerans</name>
    <dbReference type="NCBI Taxonomy" id="392408"/>
    <lineage>
        <taxon>Bacteria</taxon>
        <taxon>Thermotogati</taxon>
        <taxon>Deinococcota</taxon>
        <taxon>Deinococci</taxon>
        <taxon>Deinococcales</taxon>
        <taxon>Deinococcaceae</taxon>
        <taxon>Deinococcus</taxon>
    </lineage>
</organism>
<dbReference type="SUPFAM" id="SSF55781">
    <property type="entry name" value="GAF domain-like"/>
    <property type="match status" value="1"/>
</dbReference>
<reference evidence="16 17" key="1">
    <citation type="journal article" date="2019" name="Int. J. Syst. Evol. Microbiol.">
        <title>The Global Catalogue of Microorganisms (GCM) 10K type strain sequencing project: providing services to taxonomists for standard genome sequencing and annotation.</title>
        <authorList>
            <consortium name="The Broad Institute Genomics Platform"/>
            <consortium name="The Broad Institute Genome Sequencing Center for Infectious Disease"/>
            <person name="Wu L."/>
            <person name="Ma J."/>
        </authorList>
    </citation>
    <scope>NUCLEOTIDE SEQUENCE [LARGE SCALE GENOMIC DNA]</scope>
    <source>
        <strain evidence="16 17">JCM 14368</strain>
    </source>
</reference>
<dbReference type="SMART" id="SM00387">
    <property type="entry name" value="HATPase_c"/>
    <property type="match status" value="1"/>
</dbReference>
<dbReference type="Pfam" id="PF03924">
    <property type="entry name" value="CHASE"/>
    <property type="match status" value="1"/>
</dbReference>
<keyword evidence="17" id="KW-1185">Reference proteome</keyword>
<dbReference type="InterPro" id="IPR036097">
    <property type="entry name" value="HisK_dim/P_sf"/>
</dbReference>
<evidence type="ECO:0000259" key="12">
    <source>
        <dbReference type="PROSITE" id="PS50109"/>
    </source>
</evidence>
<dbReference type="RefSeq" id="WP_343760503.1">
    <property type="nucleotide sequence ID" value="NZ_BAAADB010000030.1"/>
</dbReference>
<dbReference type="SMART" id="SM00091">
    <property type="entry name" value="PAS"/>
    <property type="match status" value="2"/>
</dbReference>
<dbReference type="Gene3D" id="3.30.565.10">
    <property type="entry name" value="Histidine kinase-like ATPase, C-terminal domain"/>
    <property type="match status" value="1"/>
</dbReference>
<evidence type="ECO:0000313" key="16">
    <source>
        <dbReference type="EMBL" id="GAA0520362.1"/>
    </source>
</evidence>
<dbReference type="InterPro" id="IPR006189">
    <property type="entry name" value="CHASE_dom"/>
</dbReference>
<evidence type="ECO:0000256" key="8">
    <source>
        <dbReference type="ARBA" id="ARBA00022989"/>
    </source>
</evidence>
<evidence type="ECO:0000256" key="4">
    <source>
        <dbReference type="ARBA" id="ARBA00022553"/>
    </source>
</evidence>
<name>A0ABN1CJE9_9DEIO</name>
<proteinExistence type="predicted"/>
<keyword evidence="8 11" id="KW-1133">Transmembrane helix</keyword>
<feature type="domain" description="PAC" evidence="14">
    <location>
        <begin position="646"/>
        <end position="698"/>
    </location>
</feature>
<dbReference type="InterPro" id="IPR003018">
    <property type="entry name" value="GAF"/>
</dbReference>
<gene>
    <name evidence="16" type="ORF">GCM10008937_29920</name>
</gene>
<dbReference type="PROSITE" id="PS50113">
    <property type="entry name" value="PAC"/>
    <property type="match status" value="3"/>
</dbReference>
<keyword evidence="6 11" id="KW-0812">Transmembrane</keyword>
<dbReference type="InterPro" id="IPR035965">
    <property type="entry name" value="PAS-like_dom_sf"/>
</dbReference>
<evidence type="ECO:0000256" key="9">
    <source>
        <dbReference type="ARBA" id="ARBA00023136"/>
    </source>
</evidence>
<dbReference type="Gene3D" id="1.10.287.130">
    <property type="match status" value="1"/>
</dbReference>
<feature type="transmembrane region" description="Helical" evidence="11">
    <location>
        <begin position="12"/>
        <end position="34"/>
    </location>
</feature>
<dbReference type="Proteomes" id="UP001500191">
    <property type="component" value="Unassembled WGS sequence"/>
</dbReference>
<evidence type="ECO:0000259" key="15">
    <source>
        <dbReference type="PROSITE" id="PS50839"/>
    </source>
</evidence>
<feature type="domain" description="PAC" evidence="14">
    <location>
        <begin position="522"/>
        <end position="575"/>
    </location>
</feature>
<dbReference type="PRINTS" id="PR00344">
    <property type="entry name" value="BCTRLSENSOR"/>
</dbReference>
<accession>A0ABN1CJE9</accession>
<dbReference type="InterPro" id="IPR042240">
    <property type="entry name" value="CHASE_sf"/>
</dbReference>
<feature type="transmembrane region" description="Helical" evidence="11">
    <location>
        <begin position="292"/>
        <end position="315"/>
    </location>
</feature>
<dbReference type="InterPro" id="IPR013767">
    <property type="entry name" value="PAS_fold"/>
</dbReference>
<dbReference type="InterPro" id="IPR003594">
    <property type="entry name" value="HATPase_dom"/>
</dbReference>
<evidence type="ECO:0000256" key="2">
    <source>
        <dbReference type="ARBA" id="ARBA00004370"/>
    </source>
</evidence>
<feature type="domain" description="PAS" evidence="13">
    <location>
        <begin position="576"/>
        <end position="612"/>
    </location>
</feature>
<dbReference type="Gene3D" id="3.30.450.350">
    <property type="entry name" value="CHASE domain"/>
    <property type="match status" value="1"/>
</dbReference>
<dbReference type="Pfam" id="PF08448">
    <property type="entry name" value="PAS_4"/>
    <property type="match status" value="1"/>
</dbReference>
<dbReference type="InterPro" id="IPR004358">
    <property type="entry name" value="Sig_transdc_His_kin-like_C"/>
</dbReference>
<evidence type="ECO:0000259" key="14">
    <source>
        <dbReference type="PROSITE" id="PS50113"/>
    </source>
</evidence>
<dbReference type="NCBIfam" id="TIGR00229">
    <property type="entry name" value="sensory_box"/>
    <property type="match status" value="2"/>
</dbReference>
<dbReference type="InterPro" id="IPR000700">
    <property type="entry name" value="PAS-assoc_C"/>
</dbReference>
<keyword evidence="9 11" id="KW-0472">Membrane</keyword>
<evidence type="ECO:0000313" key="17">
    <source>
        <dbReference type="Proteomes" id="UP001500191"/>
    </source>
</evidence>
<dbReference type="InterPro" id="IPR000014">
    <property type="entry name" value="PAS"/>
</dbReference>
<dbReference type="PANTHER" id="PTHR42878">
    <property type="entry name" value="TWO-COMPONENT HISTIDINE KINASE"/>
    <property type="match status" value="1"/>
</dbReference>
<dbReference type="SMART" id="SM00388">
    <property type="entry name" value="HisKA"/>
    <property type="match status" value="1"/>
</dbReference>
<dbReference type="InterPro" id="IPR001610">
    <property type="entry name" value="PAC"/>
</dbReference>
<keyword evidence="7" id="KW-0418">Kinase</keyword>
<dbReference type="CDD" id="cd00082">
    <property type="entry name" value="HisKA"/>
    <property type="match status" value="1"/>
</dbReference>
<dbReference type="CDD" id="cd00130">
    <property type="entry name" value="PAS"/>
    <property type="match status" value="2"/>
</dbReference>
<evidence type="ECO:0000259" key="13">
    <source>
        <dbReference type="PROSITE" id="PS50112"/>
    </source>
</evidence>
<evidence type="ECO:0000256" key="6">
    <source>
        <dbReference type="ARBA" id="ARBA00022692"/>
    </source>
</evidence>
<dbReference type="Pfam" id="PF00512">
    <property type="entry name" value="HisKA"/>
    <property type="match status" value="1"/>
</dbReference>
<evidence type="ECO:0000256" key="11">
    <source>
        <dbReference type="SAM" id="Phobius"/>
    </source>
</evidence>
<evidence type="ECO:0000256" key="7">
    <source>
        <dbReference type="ARBA" id="ARBA00022777"/>
    </source>
</evidence>
<comment type="caution">
    <text evidence="16">The sequence shown here is derived from an EMBL/GenBank/DDBJ whole genome shotgun (WGS) entry which is preliminary data.</text>
</comment>
<keyword evidence="4" id="KW-0597">Phosphoprotein</keyword>
<sequence>MIPRRVLGQRAPVTVLILVAALALAAALVINAFVHAQQRSRFEREATVYAQALRDRLSVYERLLYTVRASWEAQGPARDEAAFARFVDGIDLARRYPGVQAVGFGQRITPDRSAALEAQLRSSVGRPVTVRPATTRQPERVVISLIAPLNSMNVDALGFDLNSEPIRRAALQNARQRGSAQATALLRLLQRGDSGELLPGFLMTLPVWRDGGTGDLLGYLYLAVRADQFVEDLAPLQGVLPLRAQVLLGDAPLQPGAPDLQGLSFRYTTRLDTAGQQWTMHFGADSSFARDLGALIPLLVVLLGLGTAGMAFLLVKAQVDARTRAERLNVSLAEARVRQEQARAEFEAIFQSMQDAAAFTDDSGRIRMVNRALTEQFRADPNDLNGRLLGTLHLDRRLDNRLTFQTLTTTLERLDGSVFQGEAQRGEVRGQSGELLGLLEVVRDVTDRVRAERAVQAGERRSRGVLDAIPHMISVGRPDGTVTFTNGQFSARLGSAGLSGFLDPVGRATYGQMWREATAGGEGAQCEVQLHLPGGPRWVVVKVVPLRDERGEISEWVTSATDIHDRVTAERLAQRNEERYRGVIEGMPQIVWLTDPKGQPVYFNRRWSEFVGAEHAQSGFLNLLHPEDRDDYQRRWADALRSARPFESEHRLRREDGQYRTFVTRGLPVRDATGRVLEWVGTSTDVDDSVYAENAARLLADVTEQLTARSADAAPLRHDRYRAALALLPSRFADSAALWSVQPTSLLAVSSPAATWHAAAFQVVAGQAIERVLATEDPVFIDSDPALHRVNATGALFYPLVGRDGALVGVLGLLYRQALTNRDQDLAQDLAQRFASALGNDLLQERVNAAQADLQALNQSLEDRVQRRTLELEAANRELEAFSYSVSHDLRTPLRHIVGFGELLHKETGEHLSGKGQRYLKVITDSAGRMSQLIDDLLAFSRMGRQELRRVPVNLRALAESSWRGLEPDRAGRHITLHLPDDLPTVPADEGLLGLVFTNLLSNAIKYSRGRADADVWISAEQHEDSVTVTVRDNGVGFDPRYVDKLFGVFQRLHRADEFEGIGIGLANVRRIVTRHGGQVSADAVPGQGATFTVTLPTTPEDL</sequence>
<evidence type="ECO:0000256" key="10">
    <source>
        <dbReference type="SAM" id="Coils"/>
    </source>
</evidence>
<comment type="catalytic activity">
    <reaction evidence="1">
        <text>ATP + protein L-histidine = ADP + protein N-phospho-L-histidine.</text>
        <dbReference type="EC" id="2.7.13.3"/>
    </reaction>
</comment>
<dbReference type="Pfam" id="PF02518">
    <property type="entry name" value="HATPase_c"/>
    <property type="match status" value="1"/>
</dbReference>
<feature type="domain" description="CHASE" evidence="15">
    <location>
        <begin position="74"/>
        <end position="236"/>
    </location>
</feature>
<dbReference type="SUPFAM" id="SSF47384">
    <property type="entry name" value="Homodimeric domain of signal transducing histidine kinase"/>
    <property type="match status" value="1"/>
</dbReference>
<dbReference type="SMART" id="SM00086">
    <property type="entry name" value="PAC"/>
    <property type="match status" value="3"/>
</dbReference>
<dbReference type="SMART" id="SM01079">
    <property type="entry name" value="CHASE"/>
    <property type="match status" value="1"/>
</dbReference>
<dbReference type="InterPro" id="IPR029016">
    <property type="entry name" value="GAF-like_dom_sf"/>
</dbReference>
<dbReference type="PANTHER" id="PTHR42878:SF15">
    <property type="entry name" value="BACTERIOPHYTOCHROME"/>
    <property type="match status" value="1"/>
</dbReference>
<evidence type="ECO:0000256" key="5">
    <source>
        <dbReference type="ARBA" id="ARBA00022679"/>
    </source>
</evidence>
<feature type="coiled-coil region" evidence="10">
    <location>
        <begin position="840"/>
        <end position="878"/>
    </location>
</feature>
<dbReference type="Gene3D" id="3.30.450.40">
    <property type="match status" value="1"/>
</dbReference>
<evidence type="ECO:0000256" key="3">
    <source>
        <dbReference type="ARBA" id="ARBA00012438"/>
    </source>
</evidence>
<dbReference type="PROSITE" id="PS50112">
    <property type="entry name" value="PAS"/>
    <property type="match status" value="1"/>
</dbReference>
<feature type="domain" description="Histidine kinase" evidence="12">
    <location>
        <begin position="885"/>
        <end position="1100"/>
    </location>
</feature>
<dbReference type="EC" id="2.7.13.3" evidence="3"/>
<dbReference type="PROSITE" id="PS50839">
    <property type="entry name" value="CHASE"/>
    <property type="match status" value="1"/>
</dbReference>
<dbReference type="InterPro" id="IPR003661">
    <property type="entry name" value="HisK_dim/P_dom"/>
</dbReference>
<feature type="domain" description="PAC" evidence="14">
    <location>
        <begin position="405"/>
        <end position="457"/>
    </location>
</feature>
<dbReference type="SUPFAM" id="SSF55785">
    <property type="entry name" value="PYP-like sensor domain (PAS domain)"/>
    <property type="match status" value="3"/>
</dbReference>
<dbReference type="InterPro" id="IPR036890">
    <property type="entry name" value="HATPase_C_sf"/>
</dbReference>
<dbReference type="SUPFAM" id="SSF55874">
    <property type="entry name" value="ATPase domain of HSP90 chaperone/DNA topoisomerase II/histidine kinase"/>
    <property type="match status" value="1"/>
</dbReference>